<evidence type="ECO:0000313" key="4">
    <source>
        <dbReference type="Proteomes" id="UP000185479"/>
    </source>
</evidence>
<organism evidence="2 4">
    <name type="scientific">Corynebacterium flavescens</name>
    <dbReference type="NCBI Taxonomy" id="28028"/>
    <lineage>
        <taxon>Bacteria</taxon>
        <taxon>Bacillati</taxon>
        <taxon>Actinomycetota</taxon>
        <taxon>Actinomycetes</taxon>
        <taxon>Mycobacteriales</taxon>
        <taxon>Corynebacteriaceae</taxon>
        <taxon>Corynebacterium</taxon>
    </lineage>
</organism>
<keyword evidence="1" id="KW-0732">Signal</keyword>
<dbReference type="KEGG" id="cfc:CFLV_00600"/>
<dbReference type="EMBL" id="CP009246">
    <property type="protein sequence ID" value="APT85850.1"/>
    <property type="molecule type" value="Genomic_DNA"/>
</dbReference>
<reference evidence="2 4" key="1">
    <citation type="submission" date="2014-08" db="EMBL/GenBank/DDBJ databases">
        <title>Complete genome sequence of Corynebacterium flavescens OJ8(T)(=DSM 20296(T)), isolated from cheese.</title>
        <authorList>
            <person name="Ruckert C."/>
            <person name="Albersmeier A."/>
            <person name="Winkler A."/>
            <person name="Kalinowski J."/>
        </authorList>
    </citation>
    <scope>NUCLEOTIDE SEQUENCE [LARGE SCALE GENOMIC DNA]</scope>
    <source>
        <strain evidence="2 4">OJ8</strain>
    </source>
</reference>
<evidence type="ECO:0000256" key="1">
    <source>
        <dbReference type="SAM" id="SignalP"/>
    </source>
</evidence>
<dbReference type="InterPro" id="IPR047808">
    <property type="entry name" value="CueP-like"/>
</dbReference>
<feature type="signal peptide" evidence="1">
    <location>
        <begin position="1"/>
        <end position="22"/>
    </location>
</feature>
<dbReference type="Proteomes" id="UP000185479">
    <property type="component" value="Chromosome"/>
</dbReference>
<evidence type="ECO:0000313" key="3">
    <source>
        <dbReference type="EMBL" id="GEB98891.1"/>
    </source>
</evidence>
<gene>
    <name evidence="3" type="ORF">CFL01nite_23860</name>
    <name evidence="2" type="ORF">CFLV_00600</name>
</gene>
<dbReference type="EMBL" id="BJNB01000064">
    <property type="protein sequence ID" value="GEB98891.1"/>
    <property type="molecule type" value="Genomic_DNA"/>
</dbReference>
<feature type="chain" id="PRO_5030030861" description="CueP family metal-binding protein" evidence="1">
    <location>
        <begin position="23"/>
        <end position="192"/>
    </location>
</feature>
<dbReference type="Pfam" id="PF21172">
    <property type="entry name" value="CueP"/>
    <property type="match status" value="1"/>
</dbReference>
<evidence type="ECO:0000313" key="2">
    <source>
        <dbReference type="EMBL" id="APT85850.1"/>
    </source>
</evidence>
<dbReference type="GeneID" id="82881596"/>
<dbReference type="PROSITE" id="PS51257">
    <property type="entry name" value="PROKAR_LIPOPROTEIN"/>
    <property type="match status" value="1"/>
</dbReference>
<evidence type="ECO:0000313" key="5">
    <source>
        <dbReference type="Proteomes" id="UP000315353"/>
    </source>
</evidence>
<dbReference type="NCBIfam" id="NF038094">
    <property type="entry name" value="CueP_fam"/>
    <property type="match status" value="1"/>
</dbReference>
<name>A0A1L7CJ16_CORFL</name>
<sequence>MNRFAALLAVCALTLAGCTTSAADPEEAEFLASVDLAGMDAVGIIDYLDALLVEARPQDLMAVVRPDELVLTTPDEEISLDMPAASVYVSVAPFINQTHDCFYHSLTTCLGELRNAPVEVEIIEDDTGAVLLSEQATTFDNGFIGYWLPRDTAGTIEITHGEFTGYSYFTTGTDGATCITGLRLRASPLPQV</sequence>
<accession>A0A1L7CJ16</accession>
<dbReference type="AlphaFoldDB" id="A0A1L7CJ16"/>
<dbReference type="Proteomes" id="UP000315353">
    <property type="component" value="Unassembled WGS sequence"/>
</dbReference>
<evidence type="ECO:0008006" key="6">
    <source>
        <dbReference type="Google" id="ProtNLM"/>
    </source>
</evidence>
<dbReference type="RefSeq" id="WP_075728851.1">
    <property type="nucleotide sequence ID" value="NZ_BJNB01000064.1"/>
</dbReference>
<dbReference type="STRING" id="28028.CFLV_00600"/>
<protein>
    <recommendedName>
        <fullName evidence="6">CueP family metal-binding protein</fullName>
    </recommendedName>
</protein>
<proteinExistence type="predicted"/>
<reference evidence="3 5" key="2">
    <citation type="submission" date="2019-06" db="EMBL/GenBank/DDBJ databases">
        <title>Whole genome shotgun sequence of Corynebacterium flavescens NBRC 14136.</title>
        <authorList>
            <person name="Hosoyama A."/>
            <person name="Uohara A."/>
            <person name="Ohji S."/>
            <person name="Ichikawa N."/>
        </authorList>
    </citation>
    <scope>NUCLEOTIDE SEQUENCE [LARGE SCALE GENOMIC DNA]</scope>
    <source>
        <strain evidence="3 5">NBRC 14136</strain>
    </source>
</reference>
<keyword evidence="4" id="KW-1185">Reference proteome</keyword>
<dbReference type="Gene3D" id="2.60.40.3700">
    <property type="match status" value="1"/>
</dbReference>